<dbReference type="EMBL" id="JACIEI010000003">
    <property type="protein sequence ID" value="MBB3993896.1"/>
    <property type="molecule type" value="Genomic_DNA"/>
</dbReference>
<dbReference type="RefSeq" id="WP_184564395.1">
    <property type="nucleotide sequence ID" value="NZ_JACIEI010000003.1"/>
</dbReference>
<gene>
    <name evidence="4" type="ORF">GGR95_001527</name>
</gene>
<dbReference type="SUPFAM" id="SSF55729">
    <property type="entry name" value="Acyl-CoA N-acyltransferases (Nat)"/>
    <property type="match status" value="1"/>
</dbReference>
<feature type="domain" description="N-acetyltransferase" evidence="3">
    <location>
        <begin position="5"/>
        <end position="168"/>
    </location>
</feature>
<evidence type="ECO:0000313" key="4">
    <source>
        <dbReference type="EMBL" id="MBB3993896.1"/>
    </source>
</evidence>
<dbReference type="GO" id="GO:0016747">
    <property type="term" value="F:acyltransferase activity, transferring groups other than amino-acyl groups"/>
    <property type="evidence" value="ECO:0007669"/>
    <property type="project" value="InterPro"/>
</dbReference>
<dbReference type="Pfam" id="PF00583">
    <property type="entry name" value="Acetyltransf_1"/>
    <property type="match status" value="1"/>
</dbReference>
<sequence>MMPEILIRPATTPQDLDAVRKLCWDYRSHLLEVSEIDAEITETFYPVPKYTALMDRLAQEHARPQGVILLAELDGAPVGCAMSHALDADTSEIKRVYVAPQARGHNVARKIMTALMDQARADGFSRVVLDTSVNLGPARALYASLGFAARGPYQDIPDSALPHLLFFEAPLAPLATA</sequence>
<proteinExistence type="predicted"/>
<evidence type="ECO:0000259" key="3">
    <source>
        <dbReference type="PROSITE" id="PS51186"/>
    </source>
</evidence>
<organism evidence="4 5">
    <name type="scientific">Sulfitobacter undariae</name>
    <dbReference type="NCBI Taxonomy" id="1563671"/>
    <lineage>
        <taxon>Bacteria</taxon>
        <taxon>Pseudomonadati</taxon>
        <taxon>Pseudomonadota</taxon>
        <taxon>Alphaproteobacteria</taxon>
        <taxon>Rhodobacterales</taxon>
        <taxon>Roseobacteraceae</taxon>
        <taxon>Sulfitobacter</taxon>
    </lineage>
</organism>
<dbReference type="PANTHER" id="PTHR43877">
    <property type="entry name" value="AMINOALKYLPHOSPHONATE N-ACETYLTRANSFERASE-RELATED-RELATED"/>
    <property type="match status" value="1"/>
</dbReference>
<reference evidence="4 5" key="1">
    <citation type="submission" date="2020-08" db="EMBL/GenBank/DDBJ databases">
        <title>Genomic Encyclopedia of Type Strains, Phase IV (KMG-IV): sequencing the most valuable type-strain genomes for metagenomic binning, comparative biology and taxonomic classification.</title>
        <authorList>
            <person name="Goeker M."/>
        </authorList>
    </citation>
    <scope>NUCLEOTIDE SEQUENCE [LARGE SCALE GENOMIC DNA]</scope>
    <source>
        <strain evidence="4 5">DSM 102234</strain>
    </source>
</reference>
<keyword evidence="5" id="KW-1185">Reference proteome</keyword>
<dbReference type="InterPro" id="IPR050832">
    <property type="entry name" value="Bact_Acetyltransf"/>
</dbReference>
<name>A0A7W6E5K8_9RHOB</name>
<keyword evidence="1 4" id="KW-0808">Transferase</keyword>
<evidence type="ECO:0000313" key="5">
    <source>
        <dbReference type="Proteomes" id="UP000530268"/>
    </source>
</evidence>
<protein>
    <submittedName>
        <fullName evidence="4">GNAT superfamily N-acetyltransferase</fullName>
    </submittedName>
</protein>
<comment type="caution">
    <text evidence="4">The sequence shown here is derived from an EMBL/GenBank/DDBJ whole genome shotgun (WGS) entry which is preliminary data.</text>
</comment>
<dbReference type="CDD" id="cd04301">
    <property type="entry name" value="NAT_SF"/>
    <property type="match status" value="1"/>
</dbReference>
<dbReference type="PANTHER" id="PTHR43877:SF2">
    <property type="entry name" value="AMINOALKYLPHOSPHONATE N-ACETYLTRANSFERASE-RELATED"/>
    <property type="match status" value="1"/>
</dbReference>
<evidence type="ECO:0000256" key="2">
    <source>
        <dbReference type="ARBA" id="ARBA00023315"/>
    </source>
</evidence>
<accession>A0A7W6E5K8</accession>
<keyword evidence="2" id="KW-0012">Acyltransferase</keyword>
<dbReference type="PROSITE" id="PS51186">
    <property type="entry name" value="GNAT"/>
    <property type="match status" value="1"/>
</dbReference>
<evidence type="ECO:0000256" key="1">
    <source>
        <dbReference type="ARBA" id="ARBA00022679"/>
    </source>
</evidence>
<dbReference type="InterPro" id="IPR016181">
    <property type="entry name" value="Acyl_CoA_acyltransferase"/>
</dbReference>
<dbReference type="AlphaFoldDB" id="A0A7W6E5K8"/>
<dbReference type="Gene3D" id="3.40.630.30">
    <property type="match status" value="1"/>
</dbReference>
<dbReference type="Proteomes" id="UP000530268">
    <property type="component" value="Unassembled WGS sequence"/>
</dbReference>
<dbReference type="InterPro" id="IPR000182">
    <property type="entry name" value="GNAT_dom"/>
</dbReference>